<gene>
    <name evidence="2" type="ORF">CAUJ_LOCUS9949</name>
</gene>
<evidence type="ECO:0000256" key="1">
    <source>
        <dbReference type="SAM" id="SignalP"/>
    </source>
</evidence>
<dbReference type="AlphaFoldDB" id="A0A8S1HL70"/>
<sequence>MGNNFLSRISTFLIFSMCVTFVRLQQIPTGKPCLASFHCWRTEPVGKFGLPVGLDASLRAKRLDISSSLSSKGGMCRCSDGTCKLFDVSSATFFDCEEF</sequence>
<dbReference type="EMBL" id="CAJGYM010000040">
    <property type="protein sequence ID" value="CAD6194030.1"/>
    <property type="molecule type" value="Genomic_DNA"/>
</dbReference>
<evidence type="ECO:0000313" key="2">
    <source>
        <dbReference type="EMBL" id="CAD6194030.1"/>
    </source>
</evidence>
<organism evidence="2 3">
    <name type="scientific">Caenorhabditis auriculariae</name>
    <dbReference type="NCBI Taxonomy" id="2777116"/>
    <lineage>
        <taxon>Eukaryota</taxon>
        <taxon>Metazoa</taxon>
        <taxon>Ecdysozoa</taxon>
        <taxon>Nematoda</taxon>
        <taxon>Chromadorea</taxon>
        <taxon>Rhabditida</taxon>
        <taxon>Rhabditina</taxon>
        <taxon>Rhabditomorpha</taxon>
        <taxon>Rhabditoidea</taxon>
        <taxon>Rhabditidae</taxon>
        <taxon>Peloderinae</taxon>
        <taxon>Caenorhabditis</taxon>
    </lineage>
</organism>
<name>A0A8S1HL70_9PELO</name>
<proteinExistence type="predicted"/>
<evidence type="ECO:0000313" key="3">
    <source>
        <dbReference type="Proteomes" id="UP000835052"/>
    </source>
</evidence>
<keyword evidence="1" id="KW-0732">Signal</keyword>
<feature type="chain" id="PRO_5035909366" evidence="1">
    <location>
        <begin position="25"/>
        <end position="99"/>
    </location>
</feature>
<reference evidence="2" key="1">
    <citation type="submission" date="2020-10" db="EMBL/GenBank/DDBJ databases">
        <authorList>
            <person name="Kikuchi T."/>
        </authorList>
    </citation>
    <scope>NUCLEOTIDE SEQUENCE</scope>
    <source>
        <strain evidence="2">NKZ352</strain>
    </source>
</reference>
<accession>A0A8S1HL70</accession>
<feature type="signal peptide" evidence="1">
    <location>
        <begin position="1"/>
        <end position="24"/>
    </location>
</feature>
<dbReference type="Proteomes" id="UP000835052">
    <property type="component" value="Unassembled WGS sequence"/>
</dbReference>
<dbReference type="OrthoDB" id="5821577at2759"/>
<keyword evidence="3" id="KW-1185">Reference proteome</keyword>
<comment type="caution">
    <text evidence="2">The sequence shown here is derived from an EMBL/GenBank/DDBJ whole genome shotgun (WGS) entry which is preliminary data.</text>
</comment>
<protein>
    <submittedName>
        <fullName evidence="2">Uncharacterized protein</fullName>
    </submittedName>
</protein>